<dbReference type="OrthoDB" id="1658at2759"/>
<comment type="similarity">
    <text evidence="1 6">Belongs to the protein prenyltransferase subunit alpha family.</text>
</comment>
<comment type="catalytic activity">
    <reaction evidence="5 6">
        <text>geranylgeranyl diphosphate + L-cysteinyl-[protein] = S-geranylgeranyl-L-cysteinyl-[protein] + diphosphate</text>
        <dbReference type="Rhea" id="RHEA:21240"/>
        <dbReference type="Rhea" id="RHEA-COMP:10131"/>
        <dbReference type="Rhea" id="RHEA-COMP:11537"/>
        <dbReference type="ChEBI" id="CHEBI:29950"/>
        <dbReference type="ChEBI" id="CHEBI:33019"/>
        <dbReference type="ChEBI" id="CHEBI:57533"/>
        <dbReference type="ChEBI" id="CHEBI:86021"/>
        <dbReference type="EC" id="2.5.1.60"/>
    </reaction>
</comment>
<evidence type="ECO:0000256" key="2">
    <source>
        <dbReference type="ARBA" id="ARBA00022602"/>
    </source>
</evidence>
<gene>
    <name evidence="8" type="ORF">I350_06779</name>
</gene>
<accession>A0A1E3JGY7</accession>
<comment type="caution">
    <text evidence="8">The sequence shown here is derived from an EMBL/GenBank/DDBJ whole genome shotgun (WGS) entry which is preliminary data.</text>
</comment>
<protein>
    <recommendedName>
        <fullName evidence="6">Geranylgeranyl transferase type-2 subunit alpha</fullName>
        <ecNumber evidence="6">2.5.1.60</ecNumber>
    </recommendedName>
    <alternativeName>
        <fullName evidence="6">Geranylgeranyl transferase type II subunit alpha</fullName>
    </alternativeName>
</protein>
<dbReference type="PANTHER" id="PTHR11129:SF2">
    <property type="entry name" value="GERANYLGERANYL TRANSFERASE TYPE-2 SUBUNIT ALPHA"/>
    <property type="match status" value="1"/>
</dbReference>
<evidence type="ECO:0000256" key="4">
    <source>
        <dbReference type="ARBA" id="ARBA00022737"/>
    </source>
</evidence>
<keyword evidence="3 6" id="KW-0808">Transferase</keyword>
<name>A0A1E3JGY7_9TREE</name>
<evidence type="ECO:0000313" key="9">
    <source>
        <dbReference type="Proteomes" id="UP000095149"/>
    </source>
</evidence>
<dbReference type="GO" id="GO:0097354">
    <property type="term" value="P:prenylation"/>
    <property type="evidence" value="ECO:0007669"/>
    <property type="project" value="UniProtKB-UniRule"/>
</dbReference>
<dbReference type="GO" id="GO:0004663">
    <property type="term" value="F:Rab geranylgeranyltransferase activity"/>
    <property type="evidence" value="ECO:0007669"/>
    <property type="project" value="UniProtKB-UniRule"/>
</dbReference>
<dbReference type="Pfam" id="PF01239">
    <property type="entry name" value="PPTA"/>
    <property type="match status" value="5"/>
</dbReference>
<dbReference type="GO" id="GO:0005968">
    <property type="term" value="C:Rab-protein geranylgeranyltransferase complex"/>
    <property type="evidence" value="ECO:0007669"/>
    <property type="project" value="TreeGrafter"/>
</dbReference>
<feature type="region of interest" description="Disordered" evidence="7">
    <location>
        <begin position="1"/>
        <end position="23"/>
    </location>
</feature>
<dbReference type="Proteomes" id="UP000095149">
    <property type="component" value="Unassembled WGS sequence"/>
</dbReference>
<comment type="function">
    <text evidence="6">Catalyzes the transfer of a geranyl-geranyl moiety from geranyl-geranyl pyrophosphate to cysteines occuring in specific C-terminal amino acid sequences.</text>
</comment>
<evidence type="ECO:0000256" key="5">
    <source>
        <dbReference type="ARBA" id="ARBA00047658"/>
    </source>
</evidence>
<evidence type="ECO:0000256" key="1">
    <source>
        <dbReference type="ARBA" id="ARBA00006734"/>
    </source>
</evidence>
<dbReference type="Gene3D" id="1.25.40.120">
    <property type="entry name" value="Protein prenylyltransferase"/>
    <property type="match status" value="1"/>
</dbReference>
<keyword evidence="4" id="KW-0677">Repeat</keyword>
<dbReference type="EMBL" id="MEKH01000011">
    <property type="protein sequence ID" value="ODO00154.1"/>
    <property type="molecule type" value="Genomic_DNA"/>
</dbReference>
<proteinExistence type="inferred from homology"/>
<evidence type="ECO:0000256" key="7">
    <source>
        <dbReference type="SAM" id="MobiDB-lite"/>
    </source>
</evidence>
<evidence type="ECO:0000256" key="6">
    <source>
        <dbReference type="RuleBase" id="RU367120"/>
    </source>
</evidence>
<dbReference type="PROSITE" id="PS51147">
    <property type="entry name" value="PFTA"/>
    <property type="match status" value="5"/>
</dbReference>
<reference evidence="8 9" key="1">
    <citation type="submission" date="2016-06" db="EMBL/GenBank/DDBJ databases">
        <title>Evolution of pathogenesis and genome organization in the Tremellales.</title>
        <authorList>
            <person name="Cuomo C."/>
            <person name="Litvintseva A."/>
            <person name="Heitman J."/>
            <person name="Chen Y."/>
            <person name="Sun S."/>
            <person name="Springer D."/>
            <person name="Dromer F."/>
            <person name="Young S."/>
            <person name="Zeng Q."/>
            <person name="Chapman S."/>
            <person name="Gujja S."/>
            <person name="Saif S."/>
            <person name="Birren B."/>
        </authorList>
    </citation>
    <scope>NUCLEOTIDE SEQUENCE [LARGE SCALE GENOMIC DNA]</scope>
    <source>
        <strain evidence="8 9">CBS 6273</strain>
    </source>
</reference>
<dbReference type="EC" id="2.5.1.60" evidence="6"/>
<dbReference type="FunFam" id="1.25.40.120:FF:000010">
    <property type="entry name" value="Geranylgeranyl transferase type-2 subunit alpha"/>
    <property type="match status" value="1"/>
</dbReference>
<dbReference type="SUPFAM" id="SSF48439">
    <property type="entry name" value="Protein prenylyltransferase"/>
    <property type="match status" value="1"/>
</dbReference>
<organism evidence="8 9">
    <name type="scientific">Cryptococcus amylolentus CBS 6273</name>
    <dbReference type="NCBI Taxonomy" id="1296118"/>
    <lineage>
        <taxon>Eukaryota</taxon>
        <taxon>Fungi</taxon>
        <taxon>Dikarya</taxon>
        <taxon>Basidiomycota</taxon>
        <taxon>Agaricomycotina</taxon>
        <taxon>Tremellomycetes</taxon>
        <taxon>Tremellales</taxon>
        <taxon>Cryptococcaceae</taxon>
        <taxon>Cryptococcus</taxon>
    </lineage>
</organism>
<keyword evidence="2 6" id="KW-0637">Prenyltransferase</keyword>
<evidence type="ECO:0000313" key="8">
    <source>
        <dbReference type="EMBL" id="ODO00154.1"/>
    </source>
</evidence>
<evidence type="ECO:0000256" key="3">
    <source>
        <dbReference type="ARBA" id="ARBA00022679"/>
    </source>
</evidence>
<sequence length="350" mass="40622">MKHLLDRPLHSRQQTGDSMHGVKRTRLTSQAAAAKRAKEQVKVDAYLALQKEVLELKQAGDYSEGALGKTNQLLDLNPEFYTIWNYRRNILLALFPSLTSEDIVTYLANDLRLTTSYLLVHPKVYWIWTHRKWCLQSVPAGPGDSQEWRKKFWDGEMKLVDKMLDADARNFHAWGYRKYVLESLPTKRPLSAELNYTQSKIESNFSNFSAWHYRTKTLAAMWEESGATEDEINKTKDEEFELVAQALWTDPGDQSGWLYHRWLVGPTPPKEVLERELKNIQDLFEAEPDSKWCMNALAHYTLLLAQQPSTSEEEAISIRQRAKGLYEKLIDVDSDRKERYKDMAASCVEE</sequence>
<dbReference type="PANTHER" id="PTHR11129">
    <property type="entry name" value="PROTEIN FARNESYLTRANSFERASE ALPHA SUBUNIT/RAB GERANYLGERANYL TRANSFERASE ALPHA SUBUNIT"/>
    <property type="match status" value="1"/>
</dbReference>
<dbReference type="AlphaFoldDB" id="A0A1E3JGY7"/>
<dbReference type="InterPro" id="IPR002088">
    <property type="entry name" value="Prenyl_trans_a"/>
</dbReference>